<reference evidence="1" key="1">
    <citation type="journal article" date="2015" name="Nature">
        <title>Complex archaea that bridge the gap between prokaryotes and eukaryotes.</title>
        <authorList>
            <person name="Spang A."/>
            <person name="Saw J.H."/>
            <person name="Jorgensen S.L."/>
            <person name="Zaremba-Niedzwiedzka K."/>
            <person name="Martijn J."/>
            <person name="Lind A.E."/>
            <person name="van Eijk R."/>
            <person name="Schleper C."/>
            <person name="Guy L."/>
            <person name="Ettema T.J."/>
        </authorList>
    </citation>
    <scope>NUCLEOTIDE SEQUENCE</scope>
</reference>
<feature type="non-terminal residue" evidence="1">
    <location>
        <position position="42"/>
    </location>
</feature>
<dbReference type="EMBL" id="LAZR01063379">
    <property type="protein sequence ID" value="KKK59621.1"/>
    <property type="molecule type" value="Genomic_DNA"/>
</dbReference>
<sequence length="42" mass="4727">MESGYATGPESGDWRGGVSRAERRQRAADDFGLLHWLADYLE</sequence>
<proteinExistence type="predicted"/>
<protein>
    <submittedName>
        <fullName evidence="1">Uncharacterized protein</fullName>
    </submittedName>
</protein>
<evidence type="ECO:0000313" key="1">
    <source>
        <dbReference type="EMBL" id="KKK59621.1"/>
    </source>
</evidence>
<dbReference type="AlphaFoldDB" id="A0A0F8ZI24"/>
<gene>
    <name evidence="1" type="ORF">LCGC14_3032570</name>
</gene>
<accession>A0A0F8ZI24</accession>
<comment type="caution">
    <text evidence="1">The sequence shown here is derived from an EMBL/GenBank/DDBJ whole genome shotgun (WGS) entry which is preliminary data.</text>
</comment>
<name>A0A0F8ZI24_9ZZZZ</name>
<organism evidence="1">
    <name type="scientific">marine sediment metagenome</name>
    <dbReference type="NCBI Taxonomy" id="412755"/>
    <lineage>
        <taxon>unclassified sequences</taxon>
        <taxon>metagenomes</taxon>
        <taxon>ecological metagenomes</taxon>
    </lineage>
</organism>